<dbReference type="EMBL" id="JAOQJQ010000003">
    <property type="protein sequence ID" value="MCU6762424.1"/>
    <property type="molecule type" value="Genomic_DNA"/>
</dbReference>
<dbReference type="InterPro" id="IPR020846">
    <property type="entry name" value="MFS_dom"/>
</dbReference>
<comment type="caution">
    <text evidence="8">The sequence shown here is derived from an EMBL/GenBank/DDBJ whole genome shotgun (WGS) entry which is preliminary data.</text>
</comment>
<dbReference type="Pfam" id="PF07690">
    <property type="entry name" value="MFS_1"/>
    <property type="match status" value="1"/>
</dbReference>
<evidence type="ECO:0000313" key="9">
    <source>
        <dbReference type="Proteomes" id="UP001652442"/>
    </source>
</evidence>
<keyword evidence="4 6" id="KW-1133">Transmembrane helix</keyword>
<dbReference type="PANTHER" id="PTHR11360:SF284">
    <property type="entry name" value="EG:103B4.3 PROTEIN-RELATED"/>
    <property type="match status" value="1"/>
</dbReference>
<evidence type="ECO:0000256" key="2">
    <source>
        <dbReference type="ARBA" id="ARBA00022448"/>
    </source>
</evidence>
<feature type="transmembrane region" description="Helical" evidence="6">
    <location>
        <begin position="9"/>
        <end position="30"/>
    </location>
</feature>
<dbReference type="InterPro" id="IPR011701">
    <property type="entry name" value="MFS"/>
</dbReference>
<gene>
    <name evidence="8" type="ORF">OCV88_08770</name>
</gene>
<dbReference type="Proteomes" id="UP001652442">
    <property type="component" value="Unassembled WGS sequence"/>
</dbReference>
<feature type="transmembrane region" description="Helical" evidence="6">
    <location>
        <begin position="172"/>
        <end position="191"/>
    </location>
</feature>
<protein>
    <submittedName>
        <fullName evidence="8">MFS transporter</fullName>
    </submittedName>
</protein>
<proteinExistence type="predicted"/>
<evidence type="ECO:0000313" key="8">
    <source>
        <dbReference type="EMBL" id="MCU6762424.1"/>
    </source>
</evidence>
<feature type="transmembrane region" description="Helical" evidence="6">
    <location>
        <begin position="141"/>
        <end position="166"/>
    </location>
</feature>
<evidence type="ECO:0000256" key="5">
    <source>
        <dbReference type="ARBA" id="ARBA00023136"/>
    </source>
</evidence>
<evidence type="ECO:0000256" key="4">
    <source>
        <dbReference type="ARBA" id="ARBA00022989"/>
    </source>
</evidence>
<feature type="transmembrane region" description="Helical" evidence="6">
    <location>
        <begin position="376"/>
        <end position="396"/>
    </location>
</feature>
<evidence type="ECO:0000256" key="1">
    <source>
        <dbReference type="ARBA" id="ARBA00004651"/>
    </source>
</evidence>
<evidence type="ECO:0000256" key="6">
    <source>
        <dbReference type="SAM" id="Phobius"/>
    </source>
</evidence>
<feature type="transmembrane region" description="Helical" evidence="6">
    <location>
        <begin position="50"/>
        <end position="74"/>
    </location>
</feature>
<dbReference type="Gene3D" id="1.20.1250.20">
    <property type="entry name" value="MFS general substrate transporter like domains"/>
    <property type="match status" value="2"/>
</dbReference>
<feature type="transmembrane region" description="Helical" evidence="6">
    <location>
        <begin position="105"/>
        <end position="129"/>
    </location>
</feature>
<feature type="transmembrane region" description="Helical" evidence="6">
    <location>
        <begin position="81"/>
        <end position="99"/>
    </location>
</feature>
<dbReference type="SUPFAM" id="SSF103473">
    <property type="entry name" value="MFS general substrate transporter"/>
    <property type="match status" value="1"/>
</dbReference>
<evidence type="ECO:0000259" key="7">
    <source>
        <dbReference type="PROSITE" id="PS50850"/>
    </source>
</evidence>
<dbReference type="PROSITE" id="PS50850">
    <property type="entry name" value="MFS"/>
    <property type="match status" value="1"/>
</dbReference>
<accession>A0ABT2TJN6</accession>
<evidence type="ECO:0000256" key="3">
    <source>
        <dbReference type="ARBA" id="ARBA00022692"/>
    </source>
</evidence>
<dbReference type="RefSeq" id="WP_158425130.1">
    <property type="nucleotide sequence ID" value="NZ_JAOQJQ010000003.1"/>
</dbReference>
<keyword evidence="2" id="KW-0813">Transport</keyword>
<dbReference type="InterPro" id="IPR050327">
    <property type="entry name" value="Proton-linked_MCT"/>
</dbReference>
<sequence>MAQGNRKKLYYGWMITLLAGLTYFGSNGLLSASSGNIISELLLVKGWDAASVSMTYTIKSVLGLSLPIVGLLLLKVGPRKCICVTTLITAVFLAATGWVDSPMIFVLVYGIAVSFSMLFNDQLACFTIVNNWWNRRRGEQGGYVQALGGLGGVVFPPIVALLFMNFSWKTSLIIMAVLLVVITALPQWFLMKDHPAEMGLKIDGEDTEAKAEKTDSSKAVGKKRGYYQSAVNWDVKDAVCTPQIWFMGIAWGGVTFGYCSIMYFGITHMVMNGFGELKAASLISALSLFIMIGSLLLSRITDRISPKISLFLISLICGIGYLLFDIGTVNNSIWLIILAMALAGLPDGPILSAIMNGVCSYYGPKNYAALQPYCNVVLTIIASISSVICGAVLTSTGTLSNAYYISAAFAVIVAFVALFLKPPKLSEKLKEKYAARDEAEKKLGDQILGP</sequence>
<dbReference type="PANTHER" id="PTHR11360">
    <property type="entry name" value="MONOCARBOXYLATE TRANSPORTER"/>
    <property type="match status" value="1"/>
</dbReference>
<feature type="transmembrane region" description="Helical" evidence="6">
    <location>
        <begin position="278"/>
        <end position="297"/>
    </location>
</feature>
<keyword evidence="5 6" id="KW-0472">Membrane</keyword>
<feature type="transmembrane region" description="Helical" evidence="6">
    <location>
        <begin position="309"/>
        <end position="327"/>
    </location>
</feature>
<keyword evidence="9" id="KW-1185">Reference proteome</keyword>
<reference evidence="8 9" key="1">
    <citation type="journal article" date="2021" name="ISME Commun">
        <title>Automated analysis of genomic sequences facilitates high-throughput and comprehensive description of bacteria.</title>
        <authorList>
            <person name="Hitch T.C.A."/>
        </authorList>
    </citation>
    <scope>NUCLEOTIDE SEQUENCE [LARGE SCALE GENOMIC DNA]</scope>
    <source>
        <strain evidence="8 9">Sanger_109</strain>
    </source>
</reference>
<feature type="transmembrane region" description="Helical" evidence="6">
    <location>
        <begin position="402"/>
        <end position="420"/>
    </location>
</feature>
<feature type="transmembrane region" description="Helical" evidence="6">
    <location>
        <begin position="244"/>
        <end position="266"/>
    </location>
</feature>
<feature type="transmembrane region" description="Helical" evidence="6">
    <location>
        <begin position="333"/>
        <end position="355"/>
    </location>
</feature>
<name>A0ABT2TJN6_9FIRM</name>
<dbReference type="InterPro" id="IPR036259">
    <property type="entry name" value="MFS_trans_sf"/>
</dbReference>
<organism evidence="8 9">
    <name type="scientific">Brotonthovivens ammoniilytica</name>
    <dbReference type="NCBI Taxonomy" id="2981725"/>
    <lineage>
        <taxon>Bacteria</taxon>
        <taxon>Bacillati</taxon>
        <taxon>Bacillota</taxon>
        <taxon>Clostridia</taxon>
        <taxon>Lachnospirales</taxon>
        <taxon>Lachnospiraceae</taxon>
        <taxon>Brotonthovivens</taxon>
    </lineage>
</organism>
<keyword evidence="3 6" id="KW-0812">Transmembrane</keyword>
<comment type="subcellular location">
    <subcellularLocation>
        <location evidence="1">Cell membrane</location>
        <topology evidence="1">Multi-pass membrane protein</topology>
    </subcellularLocation>
</comment>
<feature type="domain" description="Major facilitator superfamily (MFS) profile" evidence="7">
    <location>
        <begin position="12"/>
        <end position="425"/>
    </location>
</feature>